<dbReference type="RefSeq" id="WP_185258718.1">
    <property type="nucleotide sequence ID" value="NZ_AP023368.1"/>
</dbReference>
<reference evidence="1 2" key="2">
    <citation type="submission" date="2020-08" db="EMBL/GenBank/DDBJ databases">
        <authorList>
            <person name="Ueki A."/>
            <person name="Tonouchi A."/>
        </authorList>
    </citation>
    <scope>NUCLEOTIDE SEQUENCE [LARGE SCALE GENOMIC DNA]</scope>
    <source>
        <strain evidence="1 2">CTTW</strain>
    </source>
</reference>
<keyword evidence="2" id="KW-1185">Reference proteome</keyword>
<organism evidence="1 2">
    <name type="scientific">Anaerocolumna chitinilytica</name>
    <dbReference type="NCBI Taxonomy" id="1727145"/>
    <lineage>
        <taxon>Bacteria</taxon>
        <taxon>Bacillati</taxon>
        <taxon>Bacillota</taxon>
        <taxon>Clostridia</taxon>
        <taxon>Lachnospirales</taxon>
        <taxon>Lachnospiraceae</taxon>
        <taxon>Anaerocolumna</taxon>
    </lineage>
</organism>
<proteinExistence type="predicted"/>
<sequence>MTKEITKQFNMDDMKNNIILRLVNQEGNKELMKSHPYKLQNNLLITYRMVAMKDSEGIHSALINNQTMNGLGFSLNELHELAVKNTMRFYPARVGNMDQVLRNSLVTIDEFKIDKGFSADMTMYVLTNEHNSNGASSLVYPGLLEKLSEKFGSSIYILPSSVDEVILLADNGKINVRQLELMVRSVNQEQVDPKDRLSDYVYMFDKDKKCIEKVIDQAATANKEFVDVFLRGYDNQENDLDLEP</sequence>
<gene>
    <name evidence="1" type="ORF">bsdcttw_14280</name>
</gene>
<evidence type="ECO:0000313" key="2">
    <source>
        <dbReference type="Proteomes" id="UP000515703"/>
    </source>
</evidence>
<dbReference type="KEGG" id="acht:bsdcttw_14280"/>
<dbReference type="InterPro" id="IPR043743">
    <property type="entry name" value="DUF5688"/>
</dbReference>
<evidence type="ECO:0000313" key="1">
    <source>
        <dbReference type="EMBL" id="BCJ98387.1"/>
    </source>
</evidence>
<dbReference type="Pfam" id="PF18941">
    <property type="entry name" value="DUF5688"/>
    <property type="match status" value="1"/>
</dbReference>
<reference evidence="1 2" key="1">
    <citation type="submission" date="2020-08" db="EMBL/GenBank/DDBJ databases">
        <title>Draft genome sequencing of an Anaerocolumna strain isolated from anoxic soil subjected to BSD treatment.</title>
        <authorList>
            <person name="Uek A."/>
            <person name="Tonouchi A."/>
        </authorList>
    </citation>
    <scope>NUCLEOTIDE SEQUENCE [LARGE SCALE GENOMIC DNA]</scope>
    <source>
        <strain evidence="1 2">CTTW</strain>
    </source>
</reference>
<dbReference type="AlphaFoldDB" id="A0A7I8DL05"/>
<dbReference type="EMBL" id="AP023368">
    <property type="protein sequence ID" value="BCJ98387.1"/>
    <property type="molecule type" value="Genomic_DNA"/>
</dbReference>
<protein>
    <submittedName>
        <fullName evidence="1">Uncharacterized protein</fullName>
    </submittedName>
</protein>
<accession>A0A7I8DL05</accession>
<dbReference type="Proteomes" id="UP000515703">
    <property type="component" value="Chromosome"/>
</dbReference>
<name>A0A7I8DL05_9FIRM</name>